<name>A0A5E4MUX2_9HEMI</name>
<evidence type="ECO:0000256" key="2">
    <source>
        <dbReference type="ARBA" id="ARBA00004173"/>
    </source>
</evidence>
<organism evidence="13 14">
    <name type="scientific">Cinara cedri</name>
    <dbReference type="NCBI Taxonomy" id="506608"/>
    <lineage>
        <taxon>Eukaryota</taxon>
        <taxon>Metazoa</taxon>
        <taxon>Ecdysozoa</taxon>
        <taxon>Arthropoda</taxon>
        <taxon>Hexapoda</taxon>
        <taxon>Insecta</taxon>
        <taxon>Pterygota</taxon>
        <taxon>Neoptera</taxon>
        <taxon>Paraneoptera</taxon>
        <taxon>Hemiptera</taxon>
        <taxon>Sternorrhyncha</taxon>
        <taxon>Aphidomorpha</taxon>
        <taxon>Aphidoidea</taxon>
        <taxon>Aphididae</taxon>
        <taxon>Lachninae</taxon>
        <taxon>Cinara</taxon>
    </lineage>
</organism>
<dbReference type="GO" id="GO:0045087">
    <property type="term" value="P:innate immune response"/>
    <property type="evidence" value="ECO:0007669"/>
    <property type="project" value="UniProtKB-KW"/>
</dbReference>
<dbReference type="EMBL" id="CABPRJ010000965">
    <property type="protein sequence ID" value="VVC33257.1"/>
    <property type="molecule type" value="Genomic_DNA"/>
</dbReference>
<gene>
    <name evidence="13" type="ORF">CINCED_3A018933</name>
</gene>
<reference evidence="13 14" key="1">
    <citation type="submission" date="2019-08" db="EMBL/GenBank/DDBJ databases">
        <authorList>
            <person name="Alioto T."/>
            <person name="Alioto T."/>
            <person name="Gomez Garrido J."/>
        </authorList>
    </citation>
    <scope>NUCLEOTIDE SEQUENCE [LARGE SCALE GENOMIC DNA]</scope>
</reference>
<keyword evidence="7" id="KW-0399">Innate immunity</keyword>
<evidence type="ECO:0000256" key="6">
    <source>
        <dbReference type="ARBA" id="ARBA00022490"/>
    </source>
</evidence>
<evidence type="ECO:0000256" key="10">
    <source>
        <dbReference type="ARBA" id="ARBA00023128"/>
    </source>
</evidence>
<evidence type="ECO:0000256" key="9">
    <source>
        <dbReference type="ARBA" id="ARBA00022946"/>
    </source>
</evidence>
<dbReference type="GO" id="GO:0005739">
    <property type="term" value="C:mitochondrion"/>
    <property type="evidence" value="ECO:0007669"/>
    <property type="project" value="UniProtKB-SubCell"/>
</dbReference>
<dbReference type="PANTHER" id="PTHR13113">
    <property type="entry name" value="ECSIT EVOLUTIONARILY CONSERVED SIGNALING INTERMEDIATE IN TOLL PATHWAYS"/>
    <property type="match status" value="1"/>
</dbReference>
<dbReference type="Pfam" id="PF06239">
    <property type="entry name" value="ECSIT_N"/>
    <property type="match status" value="1"/>
</dbReference>
<keyword evidence="9" id="KW-0809">Transit peptide</keyword>
<dbReference type="InterPro" id="IPR010418">
    <property type="entry name" value="ECSIT"/>
</dbReference>
<dbReference type="OrthoDB" id="10064298at2759"/>
<evidence type="ECO:0000256" key="1">
    <source>
        <dbReference type="ARBA" id="ARBA00004123"/>
    </source>
</evidence>
<evidence type="ECO:0000256" key="5">
    <source>
        <dbReference type="ARBA" id="ARBA00019998"/>
    </source>
</evidence>
<dbReference type="InterPro" id="IPR029342">
    <property type="entry name" value="ECIST_C"/>
</dbReference>
<comment type="similarity">
    <text evidence="4">Belongs to the ECSIT family.</text>
</comment>
<proteinExistence type="inferred from homology"/>
<keyword evidence="14" id="KW-1185">Reference proteome</keyword>
<dbReference type="PANTHER" id="PTHR13113:SF1">
    <property type="entry name" value="EVOLUTIONARILY CONSERVED SIGNALING INTERMEDIATE IN TOLL PATHWAY, MITOCHONDRIAL"/>
    <property type="match status" value="1"/>
</dbReference>
<evidence type="ECO:0000313" key="13">
    <source>
        <dbReference type="EMBL" id="VVC33257.1"/>
    </source>
</evidence>
<dbReference type="SMART" id="SM01284">
    <property type="entry name" value="ECSIT_Cterm"/>
    <property type="match status" value="1"/>
</dbReference>
<dbReference type="Proteomes" id="UP000325440">
    <property type="component" value="Unassembled WGS sequence"/>
</dbReference>
<evidence type="ECO:0000256" key="7">
    <source>
        <dbReference type="ARBA" id="ARBA00022588"/>
    </source>
</evidence>
<evidence type="ECO:0000256" key="8">
    <source>
        <dbReference type="ARBA" id="ARBA00022859"/>
    </source>
</evidence>
<dbReference type="AlphaFoldDB" id="A0A5E4MUX2"/>
<evidence type="ECO:0000256" key="11">
    <source>
        <dbReference type="ARBA" id="ARBA00023242"/>
    </source>
</evidence>
<dbReference type="GO" id="GO:0007178">
    <property type="term" value="P:cell surface receptor protein serine/threonine kinase signaling pathway"/>
    <property type="evidence" value="ECO:0007669"/>
    <property type="project" value="TreeGrafter"/>
</dbReference>
<keyword evidence="8" id="KW-0391">Immunity</keyword>
<evidence type="ECO:0000256" key="4">
    <source>
        <dbReference type="ARBA" id="ARBA00007674"/>
    </source>
</evidence>
<accession>A0A5E4MUX2</accession>
<feature type="domain" description="ECSIT C-terminal" evidence="12">
    <location>
        <begin position="246"/>
        <end position="389"/>
    </location>
</feature>
<protein>
    <recommendedName>
        <fullName evidence="5">Evolutionarily conserved signaling intermediate in Toll pathway, mitochondrial</fullName>
    </recommendedName>
</protein>
<dbReference type="Pfam" id="PF14784">
    <property type="entry name" value="ECSIT_C"/>
    <property type="match status" value="1"/>
</dbReference>
<sequence length="423" mass="49512">MKLGVTNRYIIYISGITDIIVQKLIKANRRSVKSIEREFHSTKPFFDQPPKVDVISADSFNNVQEKNKKTYLDMLKMYKLEKYRTGHVEFINTALKHLDEFGVSEDLETYKSLIQVMPAGKFVPQNYLQSEFMHYPKHQQCIVDVLQKMEDNGVIPDWEVEDMLIKRFGNRGIPVRRYWRMMYWMPKFNNQSPWPIPKPAPNDPYELALLALNRICSIDVESEVKVYKTKDLEESIEDTWIVSGQSPEQKKLIAKHSDTVPIYIEGGFRIWLRKQSIVYFILRTEPSKEENDEKEDEDGNIYIFIYLNYDYNNFYFLDISKFHVPFFDQPKISNKVAKKKTVHEQEDGTILAVAATGTSSKNSLLSWIRFLEKDGNPRLTKIPILFTSRSPLGNIEPLVELNEFKNEIKQPGENISIEQENNL</sequence>
<keyword evidence="6" id="KW-0963">Cytoplasm</keyword>
<keyword evidence="10" id="KW-0496">Mitochondrion</keyword>
<evidence type="ECO:0000256" key="3">
    <source>
        <dbReference type="ARBA" id="ARBA00004496"/>
    </source>
</evidence>
<dbReference type="GO" id="GO:0005634">
    <property type="term" value="C:nucleus"/>
    <property type="evidence" value="ECO:0007669"/>
    <property type="project" value="UniProtKB-SubCell"/>
</dbReference>
<dbReference type="InterPro" id="IPR046448">
    <property type="entry name" value="ECSIT_N"/>
</dbReference>
<comment type="subcellular location">
    <subcellularLocation>
        <location evidence="3">Cytoplasm</location>
    </subcellularLocation>
    <subcellularLocation>
        <location evidence="2">Mitochondrion</location>
    </subcellularLocation>
    <subcellularLocation>
        <location evidence="1">Nucleus</location>
    </subcellularLocation>
</comment>
<keyword evidence="11" id="KW-0539">Nucleus</keyword>
<evidence type="ECO:0000259" key="12">
    <source>
        <dbReference type="SMART" id="SM01284"/>
    </source>
</evidence>
<evidence type="ECO:0000313" key="14">
    <source>
        <dbReference type="Proteomes" id="UP000325440"/>
    </source>
</evidence>